<dbReference type="PROSITE" id="PS50011">
    <property type="entry name" value="PROTEIN_KINASE_DOM"/>
    <property type="match status" value="1"/>
</dbReference>
<evidence type="ECO:0000256" key="2">
    <source>
        <dbReference type="ARBA" id="ARBA00022840"/>
    </source>
</evidence>
<accession>A0ABQ9YBE1</accession>
<feature type="region of interest" description="Disordered" evidence="4">
    <location>
        <begin position="147"/>
        <end position="180"/>
    </location>
</feature>
<evidence type="ECO:0000259" key="6">
    <source>
        <dbReference type="PROSITE" id="PS51782"/>
    </source>
</evidence>
<dbReference type="GO" id="GO:0004674">
    <property type="term" value="F:protein serine/threonine kinase activity"/>
    <property type="evidence" value="ECO:0007669"/>
    <property type="project" value="UniProtKB-EC"/>
</dbReference>
<name>A0ABQ9YBE1_9EUKA</name>
<gene>
    <name evidence="7" type="ORF">BLNAU_4122</name>
</gene>
<dbReference type="Gene3D" id="1.10.510.10">
    <property type="entry name" value="Transferase(Phosphotransferase) domain 1"/>
    <property type="match status" value="1"/>
</dbReference>
<keyword evidence="7" id="KW-0808">Transferase</keyword>
<feature type="region of interest" description="Disordered" evidence="4">
    <location>
        <begin position="576"/>
        <end position="598"/>
    </location>
</feature>
<keyword evidence="1" id="KW-0547">Nucleotide-binding</keyword>
<protein>
    <submittedName>
        <fullName evidence="7">Carbon catabolite-derepressing protein kinase</fullName>
        <ecNumber evidence="7">2.7.11.1</ecNumber>
    </submittedName>
</protein>
<evidence type="ECO:0000256" key="4">
    <source>
        <dbReference type="SAM" id="MobiDB-lite"/>
    </source>
</evidence>
<dbReference type="EMBL" id="JARBJD010000019">
    <property type="protein sequence ID" value="KAK2961035.1"/>
    <property type="molecule type" value="Genomic_DNA"/>
</dbReference>
<feature type="compositionally biased region" description="Polar residues" evidence="4">
    <location>
        <begin position="149"/>
        <end position="159"/>
    </location>
</feature>
<dbReference type="SMART" id="SM00257">
    <property type="entry name" value="LysM"/>
    <property type="match status" value="1"/>
</dbReference>
<dbReference type="PANTHER" id="PTHR24346">
    <property type="entry name" value="MAP/MICROTUBULE AFFINITY-REGULATING KINASE"/>
    <property type="match status" value="1"/>
</dbReference>
<evidence type="ECO:0000256" key="3">
    <source>
        <dbReference type="SAM" id="Coils"/>
    </source>
</evidence>
<feature type="domain" description="Protein kinase" evidence="5">
    <location>
        <begin position="654"/>
        <end position="909"/>
    </location>
</feature>
<evidence type="ECO:0000259" key="5">
    <source>
        <dbReference type="PROSITE" id="PS50011"/>
    </source>
</evidence>
<organism evidence="7 8">
    <name type="scientific">Blattamonas nauphoetae</name>
    <dbReference type="NCBI Taxonomy" id="2049346"/>
    <lineage>
        <taxon>Eukaryota</taxon>
        <taxon>Metamonada</taxon>
        <taxon>Preaxostyla</taxon>
        <taxon>Oxymonadida</taxon>
        <taxon>Blattamonas</taxon>
    </lineage>
</organism>
<dbReference type="CDD" id="cd14014">
    <property type="entry name" value="STKc_PknB_like"/>
    <property type="match status" value="1"/>
</dbReference>
<keyword evidence="8" id="KW-1185">Reference proteome</keyword>
<keyword evidence="3" id="KW-0175">Coiled coil</keyword>
<comment type="caution">
    <text evidence="7">The sequence shown here is derived from an EMBL/GenBank/DDBJ whole genome shotgun (WGS) entry which is preliminary data.</text>
</comment>
<dbReference type="InterPro" id="IPR011009">
    <property type="entry name" value="Kinase-like_dom_sf"/>
</dbReference>
<feature type="compositionally biased region" description="Basic and acidic residues" evidence="4">
    <location>
        <begin position="161"/>
        <end position="180"/>
    </location>
</feature>
<dbReference type="PROSITE" id="PS00108">
    <property type="entry name" value="PROTEIN_KINASE_ST"/>
    <property type="match status" value="1"/>
</dbReference>
<feature type="domain" description="LysM" evidence="6">
    <location>
        <begin position="961"/>
        <end position="1005"/>
    </location>
</feature>
<dbReference type="Pfam" id="PF00069">
    <property type="entry name" value="Pkinase"/>
    <property type="match status" value="1"/>
</dbReference>
<keyword evidence="2" id="KW-0067">ATP-binding</keyword>
<dbReference type="SUPFAM" id="SSF54106">
    <property type="entry name" value="LysM domain"/>
    <property type="match status" value="1"/>
</dbReference>
<keyword evidence="7" id="KW-0418">Kinase</keyword>
<dbReference type="Gene3D" id="3.10.350.10">
    <property type="entry name" value="LysM domain"/>
    <property type="match status" value="1"/>
</dbReference>
<dbReference type="CDD" id="cd00118">
    <property type="entry name" value="LysM"/>
    <property type="match status" value="1"/>
</dbReference>
<dbReference type="Pfam" id="PF01476">
    <property type="entry name" value="LysM"/>
    <property type="match status" value="1"/>
</dbReference>
<dbReference type="InterPro" id="IPR000719">
    <property type="entry name" value="Prot_kinase_dom"/>
</dbReference>
<dbReference type="EC" id="2.7.11.1" evidence="7"/>
<proteinExistence type="predicted"/>
<evidence type="ECO:0000313" key="8">
    <source>
        <dbReference type="Proteomes" id="UP001281761"/>
    </source>
</evidence>
<evidence type="ECO:0000256" key="1">
    <source>
        <dbReference type="ARBA" id="ARBA00022741"/>
    </source>
</evidence>
<dbReference type="PROSITE" id="PS51782">
    <property type="entry name" value="LYSM"/>
    <property type="match status" value="1"/>
</dbReference>
<feature type="coiled-coil region" evidence="3">
    <location>
        <begin position="925"/>
        <end position="959"/>
    </location>
</feature>
<dbReference type="InterPro" id="IPR018392">
    <property type="entry name" value="LysM"/>
</dbReference>
<sequence>MYNFAHDAKLQLGQQNARGWSLDLFSNEFMSARSPFVLMLPAHDSDLQLDSTSSSKKEGTIDTAIEELERGTSQPEAIVNSRILNECLKHDISVVNRRMLHSSLSTLSKTPSLPKMIRVEIGQCLVFLDSFEDGPFVLVDADELHSMEDASQSTQTASKLNDAKQMAEERLKKAEKEKEKLSDEMKKIVKELEETREEKEKSEREKREMTEKIERMRMMLRTEWKGTESLQTVDRTAHRLTPTTLTQIIKLDEGNDWRTAFTFPIDEGEWELKIRGNDPLWNVTLGFLKHPLPDNATHADCSAYDGGIGGDFLLYSGEMWKTGIEIKPTGTNTRDTQVGQTAAIRVNMRKREARLFVDDEEQPKIFTGIPSPLCLAISTHNQNQPIEVLHLLRTDTIRQTKQKTLHSDLQKSLNKHLKIDNKINTTIEELERGVSQPEEIVNSGVWQNIPNLLRDDDLLEEKNIPKMEKLIQSIVHVLNECSKNDISLVNRRMLHSSLSNLATSSTPDKTIRDGVDRCLASLDSVKDGPSMLVDANEFKSMEDAVLDHTQTSSNQKEEIGQLSNTIATLQRQLKDDEEKLRKEREERKEAEAKLERAKEREHATEIAIRGAETRIEQLLIELQKVETNLKESEDREMKLGEQSLTDIVQYPDGYSFVRIINSGGFGTVVELIEKSTNIHYAGKIVPCMTQKHKDRFDREVGRLKTFSHPRIIKLKEVITMDNAKVMVMELGGISLADVVHDYTSRNIQMPRDEVYRVMEDITSALDHIHNHTDGRISHGDIKMENILMDEDGHVKLCGFGETYSEDVNLTEFEMPPLYVSPERLNSESGAATCEGDVWALGVVLYRLLFGEPPFKSLKVVQMIKEITSFKATQIPNSCGEAERELLMRMMDPSAETRLTSRQLSRGKTFRCIVNSAEGIWKLMDAEQKEQSEREKEKLSDELKRTLTDLKEVREKMEKSGRSYTVQTGDTLNAIAARLGTSVAALMERNGMKEPNMIYPGQVLYYKP</sequence>
<dbReference type="Gene3D" id="3.30.200.20">
    <property type="entry name" value="Phosphorylase Kinase, domain 1"/>
    <property type="match status" value="1"/>
</dbReference>
<evidence type="ECO:0000313" key="7">
    <source>
        <dbReference type="EMBL" id="KAK2961035.1"/>
    </source>
</evidence>
<dbReference type="SMART" id="SM00220">
    <property type="entry name" value="S_TKc"/>
    <property type="match status" value="1"/>
</dbReference>
<dbReference type="SUPFAM" id="SSF56112">
    <property type="entry name" value="Protein kinase-like (PK-like)"/>
    <property type="match status" value="1"/>
</dbReference>
<dbReference type="InterPro" id="IPR036779">
    <property type="entry name" value="LysM_dom_sf"/>
</dbReference>
<dbReference type="PANTHER" id="PTHR24346:SF30">
    <property type="entry name" value="MATERNAL EMBRYONIC LEUCINE ZIPPER KINASE"/>
    <property type="match status" value="1"/>
</dbReference>
<dbReference type="Proteomes" id="UP001281761">
    <property type="component" value="Unassembled WGS sequence"/>
</dbReference>
<reference evidence="7 8" key="1">
    <citation type="journal article" date="2022" name="bioRxiv">
        <title>Genomics of Preaxostyla Flagellates Illuminates Evolutionary Transitions and the Path Towards Mitochondrial Loss.</title>
        <authorList>
            <person name="Novak L.V.F."/>
            <person name="Treitli S.C."/>
            <person name="Pyrih J."/>
            <person name="Halakuc P."/>
            <person name="Pipaliya S.V."/>
            <person name="Vacek V."/>
            <person name="Brzon O."/>
            <person name="Soukal P."/>
            <person name="Eme L."/>
            <person name="Dacks J.B."/>
            <person name="Karnkowska A."/>
            <person name="Elias M."/>
            <person name="Hampl V."/>
        </authorList>
    </citation>
    <scope>NUCLEOTIDE SEQUENCE [LARGE SCALE GENOMIC DNA]</scope>
    <source>
        <strain evidence="7">NAU3</strain>
        <tissue evidence="7">Gut</tissue>
    </source>
</reference>
<dbReference type="InterPro" id="IPR008271">
    <property type="entry name" value="Ser/Thr_kinase_AS"/>
</dbReference>